<reference evidence="4" key="2">
    <citation type="submission" date="2021-04" db="EMBL/GenBank/DDBJ databases">
        <authorList>
            <person name="Dong X."/>
        </authorList>
    </citation>
    <scope>NUCLEOTIDE SEQUENCE</scope>
    <source>
        <strain evidence="4">ZWT</strain>
    </source>
</reference>
<proteinExistence type="predicted"/>
<evidence type="ECO:0000256" key="2">
    <source>
        <dbReference type="ARBA" id="ARBA00022977"/>
    </source>
</evidence>
<dbReference type="InterPro" id="IPR036206">
    <property type="entry name" value="ThiamineP_synth_sf"/>
</dbReference>
<dbReference type="GO" id="GO:0009228">
    <property type="term" value="P:thiamine biosynthetic process"/>
    <property type="evidence" value="ECO:0007669"/>
    <property type="project" value="UniProtKB-KW"/>
</dbReference>
<dbReference type="GO" id="GO:0005737">
    <property type="term" value="C:cytoplasm"/>
    <property type="evidence" value="ECO:0007669"/>
    <property type="project" value="TreeGrafter"/>
</dbReference>
<reference evidence="4" key="1">
    <citation type="journal article" date="2021" name="mSystems">
        <title>Bacteria and Archaea Synergistically Convert Glycine Betaine to Biogenic Methane in the Formosa Cold Seep of the South China Sea.</title>
        <authorList>
            <person name="Li L."/>
            <person name="Zhang W."/>
            <person name="Zhang S."/>
            <person name="Song L."/>
            <person name="Sun Q."/>
            <person name="Zhang H."/>
            <person name="Xiang H."/>
            <person name="Dong X."/>
        </authorList>
    </citation>
    <scope>NUCLEOTIDE SEQUENCE</scope>
    <source>
        <strain evidence="4">ZWT</strain>
    </source>
</reference>
<gene>
    <name evidence="4" type="ORF">KDK92_00370</name>
</gene>
<keyword evidence="5" id="KW-1185">Reference proteome</keyword>
<protein>
    <submittedName>
        <fullName evidence="4">Thiamine phosphate synthase</fullName>
    </submittedName>
</protein>
<dbReference type="AlphaFoldDB" id="A0A9J6NUM9"/>
<dbReference type="EMBL" id="JAGSOJ010000001">
    <property type="protein sequence ID" value="MCM1988175.1"/>
    <property type="molecule type" value="Genomic_DNA"/>
</dbReference>
<dbReference type="InterPro" id="IPR013785">
    <property type="entry name" value="Aldolase_TIM"/>
</dbReference>
<dbReference type="CDD" id="cd00564">
    <property type="entry name" value="TMP_TenI"/>
    <property type="match status" value="1"/>
</dbReference>
<keyword evidence="2" id="KW-0784">Thiamine biosynthesis</keyword>
<organism evidence="4 5">
    <name type="scientific">Oceanirhabdus seepicola</name>
    <dbReference type="NCBI Taxonomy" id="2828781"/>
    <lineage>
        <taxon>Bacteria</taxon>
        <taxon>Bacillati</taxon>
        <taxon>Bacillota</taxon>
        <taxon>Clostridia</taxon>
        <taxon>Eubacteriales</taxon>
        <taxon>Clostridiaceae</taxon>
        <taxon>Oceanirhabdus</taxon>
    </lineage>
</organism>
<dbReference type="PANTHER" id="PTHR20857:SF23">
    <property type="entry name" value="THIAMINE BIOSYNTHETIC BIFUNCTIONAL ENZYME"/>
    <property type="match status" value="1"/>
</dbReference>
<dbReference type="GO" id="GO:0004789">
    <property type="term" value="F:thiamine-phosphate diphosphorylase activity"/>
    <property type="evidence" value="ECO:0007669"/>
    <property type="project" value="TreeGrafter"/>
</dbReference>
<evidence type="ECO:0000259" key="3">
    <source>
        <dbReference type="Pfam" id="PF02581"/>
    </source>
</evidence>
<comment type="pathway">
    <text evidence="1">Cofactor biosynthesis; thiamine diphosphate biosynthesis.</text>
</comment>
<evidence type="ECO:0000313" key="4">
    <source>
        <dbReference type="EMBL" id="MCM1988175.1"/>
    </source>
</evidence>
<dbReference type="RefSeq" id="WP_250856982.1">
    <property type="nucleotide sequence ID" value="NZ_JAGSOJ010000001.1"/>
</dbReference>
<comment type="caution">
    <text evidence="4">The sequence shown here is derived from an EMBL/GenBank/DDBJ whole genome shotgun (WGS) entry which is preliminary data.</text>
</comment>
<accession>A0A9J6NUM9</accession>
<evidence type="ECO:0000256" key="1">
    <source>
        <dbReference type="ARBA" id="ARBA00004948"/>
    </source>
</evidence>
<sequence>MSRSIIVAITDHRDELNIMIKKQKEGIKHGVNIVIVRGYDSLSDIDKICKELRVLKEQYDFQLIINAYPTKELLNLKPDGFHLNVKNMEKIINNRVDLNDFGKIGVSAHNKEEIKLTEKVSPDYALISPIFQPSCKNTVKTLGITGLEKMIHDFYEIYQSQNKIVPKLIALGGIKKHNYLKLLGNTCLDGIALMSAIQEIKDIL</sequence>
<dbReference type="Pfam" id="PF02581">
    <property type="entry name" value="TMP-TENI"/>
    <property type="match status" value="1"/>
</dbReference>
<dbReference type="Gene3D" id="3.20.20.70">
    <property type="entry name" value="Aldolase class I"/>
    <property type="match status" value="1"/>
</dbReference>
<dbReference type="PANTHER" id="PTHR20857">
    <property type="entry name" value="THIAMINE-PHOSPHATE PYROPHOSPHORYLASE"/>
    <property type="match status" value="1"/>
</dbReference>
<feature type="domain" description="Thiamine phosphate synthase/TenI" evidence="3">
    <location>
        <begin position="7"/>
        <end position="197"/>
    </location>
</feature>
<dbReference type="SUPFAM" id="SSF51391">
    <property type="entry name" value="Thiamin phosphate synthase"/>
    <property type="match status" value="1"/>
</dbReference>
<name>A0A9J6NUM9_9CLOT</name>
<dbReference type="Proteomes" id="UP001056429">
    <property type="component" value="Unassembled WGS sequence"/>
</dbReference>
<dbReference type="InterPro" id="IPR022998">
    <property type="entry name" value="ThiamineP_synth_TenI"/>
</dbReference>
<evidence type="ECO:0000313" key="5">
    <source>
        <dbReference type="Proteomes" id="UP001056429"/>
    </source>
</evidence>